<dbReference type="STRING" id="459525.SAMN04488137_2233"/>
<evidence type="ECO:0000256" key="1">
    <source>
        <dbReference type="SAM" id="MobiDB-lite"/>
    </source>
</evidence>
<evidence type="ECO:0000313" key="4">
    <source>
        <dbReference type="EMBL" id="SDM85019.1"/>
    </source>
</evidence>
<feature type="chain" id="PRO_5038880350" description="DUF1541 domain-containing protein" evidence="2">
    <location>
        <begin position="21"/>
        <end position="188"/>
    </location>
</feature>
<feature type="domain" description="DUF1541" evidence="3">
    <location>
        <begin position="67"/>
        <end position="118"/>
    </location>
</feature>
<sequence>MKSKNIWLVSLLAMSLTLGACSNDTGDNNSGRHESKDEGMRHEGMNHSGSGKVPKDLKKATDPKYEVGSQAVIKADHMEGMKGAKAKIAGAYDTTAYVVTYTPKTGGNPVKHHKWIIQEEIQDAGNKTLKTGQKVKLNADHMKGMKDASAIIESFEKTTVYMVDYTPATGGKRVENHKWVTENELQAK</sequence>
<evidence type="ECO:0000256" key="2">
    <source>
        <dbReference type="SAM" id="SignalP"/>
    </source>
</evidence>
<gene>
    <name evidence="4" type="ORF">SAMN04488137_2233</name>
</gene>
<name>A0A1G9WKM0_9BACL</name>
<accession>A0A1G9WKM0</accession>
<reference evidence="5" key="1">
    <citation type="submission" date="2016-10" db="EMBL/GenBank/DDBJ databases">
        <authorList>
            <person name="Varghese N."/>
            <person name="Submissions S."/>
        </authorList>
    </citation>
    <scope>NUCLEOTIDE SEQUENCE [LARGE SCALE GENOMIC DNA]</scope>
    <source>
        <strain evidence="5">CGMCC 1.6854</strain>
    </source>
</reference>
<keyword evidence="2" id="KW-0732">Signal</keyword>
<dbReference type="Pfam" id="PF07563">
    <property type="entry name" value="DUF1541"/>
    <property type="match status" value="2"/>
</dbReference>
<evidence type="ECO:0000313" key="5">
    <source>
        <dbReference type="Proteomes" id="UP000199544"/>
    </source>
</evidence>
<keyword evidence="5" id="KW-1185">Reference proteome</keyword>
<feature type="region of interest" description="Disordered" evidence="1">
    <location>
        <begin position="22"/>
        <end position="61"/>
    </location>
</feature>
<dbReference type="AlphaFoldDB" id="A0A1G9WKM0"/>
<dbReference type="RefSeq" id="WP_090234556.1">
    <property type="nucleotide sequence ID" value="NZ_FNHW01000001.1"/>
</dbReference>
<evidence type="ECO:0000259" key="3">
    <source>
        <dbReference type="Pfam" id="PF07563"/>
    </source>
</evidence>
<dbReference type="InterPro" id="IPR011438">
    <property type="entry name" value="DUF1541"/>
</dbReference>
<dbReference type="Gene3D" id="2.30.30.1210">
    <property type="entry name" value="Domain of unknown function DUF1541"/>
    <property type="match status" value="1"/>
</dbReference>
<dbReference type="PROSITE" id="PS51257">
    <property type="entry name" value="PROKAR_LIPOPROTEIN"/>
    <property type="match status" value="1"/>
</dbReference>
<protein>
    <recommendedName>
        <fullName evidence="3">DUF1541 domain-containing protein</fullName>
    </recommendedName>
</protein>
<dbReference type="Proteomes" id="UP000199544">
    <property type="component" value="Unassembled WGS sequence"/>
</dbReference>
<dbReference type="OrthoDB" id="1701949at2"/>
<feature type="domain" description="DUF1541" evidence="3">
    <location>
        <begin position="132"/>
        <end position="182"/>
    </location>
</feature>
<dbReference type="EMBL" id="FNHW01000001">
    <property type="protein sequence ID" value="SDM85019.1"/>
    <property type="molecule type" value="Genomic_DNA"/>
</dbReference>
<feature type="signal peptide" evidence="2">
    <location>
        <begin position="1"/>
        <end position="20"/>
    </location>
</feature>
<organism evidence="4 5">
    <name type="scientific">Fictibacillus solisalsi</name>
    <dbReference type="NCBI Taxonomy" id="459525"/>
    <lineage>
        <taxon>Bacteria</taxon>
        <taxon>Bacillati</taxon>
        <taxon>Bacillota</taxon>
        <taxon>Bacilli</taxon>
        <taxon>Bacillales</taxon>
        <taxon>Fictibacillaceae</taxon>
        <taxon>Fictibacillus</taxon>
    </lineage>
</organism>
<feature type="compositionally biased region" description="Basic and acidic residues" evidence="1">
    <location>
        <begin position="30"/>
        <end position="45"/>
    </location>
</feature>
<proteinExistence type="predicted"/>